<name>A0A645J9E8_9ZZZZ</name>
<accession>A0A645J9E8</accession>
<dbReference type="InterPro" id="IPR013785">
    <property type="entry name" value="Aldolase_TIM"/>
</dbReference>
<dbReference type="SUPFAM" id="SSF51395">
    <property type="entry name" value="FMN-linked oxidoreductases"/>
    <property type="match status" value="1"/>
</dbReference>
<reference evidence="1" key="1">
    <citation type="submission" date="2019-08" db="EMBL/GenBank/DDBJ databases">
        <authorList>
            <person name="Kucharzyk K."/>
            <person name="Murdoch R.W."/>
            <person name="Higgins S."/>
            <person name="Loffler F."/>
        </authorList>
    </citation>
    <scope>NUCLEOTIDE SEQUENCE</scope>
</reference>
<sequence length="95" mass="10942">MEPEKSTTFAMGAQCIREGAMDMIGLGRQSFADPLTPLKLMEGREDEIKYCTLCLNCLELMIRQEFIGCTTYNKRYTKILKDVREKLGKVKEMHT</sequence>
<proteinExistence type="predicted"/>
<evidence type="ECO:0000313" key="1">
    <source>
        <dbReference type="EMBL" id="MPN56133.1"/>
    </source>
</evidence>
<protein>
    <submittedName>
        <fullName evidence="1">Uncharacterized protein</fullName>
    </submittedName>
</protein>
<gene>
    <name evidence="1" type="ORF">SDC9_203819</name>
</gene>
<organism evidence="1">
    <name type="scientific">bioreactor metagenome</name>
    <dbReference type="NCBI Taxonomy" id="1076179"/>
    <lineage>
        <taxon>unclassified sequences</taxon>
        <taxon>metagenomes</taxon>
        <taxon>ecological metagenomes</taxon>
    </lineage>
</organism>
<comment type="caution">
    <text evidence="1">The sequence shown here is derived from an EMBL/GenBank/DDBJ whole genome shotgun (WGS) entry which is preliminary data.</text>
</comment>
<dbReference type="AlphaFoldDB" id="A0A645J9E8"/>
<dbReference type="Gene3D" id="3.20.20.70">
    <property type="entry name" value="Aldolase class I"/>
    <property type="match status" value="1"/>
</dbReference>
<dbReference type="EMBL" id="VSSQ01126144">
    <property type="protein sequence ID" value="MPN56133.1"/>
    <property type="molecule type" value="Genomic_DNA"/>
</dbReference>